<dbReference type="AlphaFoldDB" id="A0AA39VCX6"/>
<sequence length="125" mass="14088">MYDGMVRVLRNVTFVPNLKRNLISLGTIDEKGYTYKAEKSVLKASKGSLVILKSDKKNGLYVLRGVIITNEAACIASKISDKGNFWHMRLSHMSERGILELSKRDLLNGDQVNKLDFCKNRVLGK</sequence>
<dbReference type="InterPro" id="IPR025724">
    <property type="entry name" value="GAG-pre-integrase_dom"/>
</dbReference>
<feature type="domain" description="Retrovirus-related Pol polyprotein from transposon TNT 1-94-like beta-barrel" evidence="2">
    <location>
        <begin position="2"/>
        <end position="33"/>
    </location>
</feature>
<protein>
    <recommendedName>
        <fullName evidence="5">GAG-pre-integrase domain-containing protein</fullName>
    </recommendedName>
</protein>
<organism evidence="3 4">
    <name type="scientific">Acer saccharum</name>
    <name type="common">Sugar maple</name>
    <dbReference type="NCBI Taxonomy" id="4024"/>
    <lineage>
        <taxon>Eukaryota</taxon>
        <taxon>Viridiplantae</taxon>
        <taxon>Streptophyta</taxon>
        <taxon>Embryophyta</taxon>
        <taxon>Tracheophyta</taxon>
        <taxon>Spermatophyta</taxon>
        <taxon>Magnoliopsida</taxon>
        <taxon>eudicotyledons</taxon>
        <taxon>Gunneridae</taxon>
        <taxon>Pentapetalae</taxon>
        <taxon>rosids</taxon>
        <taxon>malvids</taxon>
        <taxon>Sapindales</taxon>
        <taxon>Sapindaceae</taxon>
        <taxon>Hippocastanoideae</taxon>
        <taxon>Acereae</taxon>
        <taxon>Acer</taxon>
    </lineage>
</organism>
<dbReference type="EMBL" id="JAUESC010000387">
    <property type="protein sequence ID" value="KAK0574737.1"/>
    <property type="molecule type" value="Genomic_DNA"/>
</dbReference>
<feature type="domain" description="GAG-pre-integrase" evidence="1">
    <location>
        <begin position="59"/>
        <end position="125"/>
    </location>
</feature>
<dbReference type="Pfam" id="PF13976">
    <property type="entry name" value="gag_pre-integrs"/>
    <property type="match status" value="1"/>
</dbReference>
<evidence type="ECO:0000259" key="2">
    <source>
        <dbReference type="Pfam" id="PF22936"/>
    </source>
</evidence>
<evidence type="ECO:0008006" key="5">
    <source>
        <dbReference type="Google" id="ProtNLM"/>
    </source>
</evidence>
<dbReference type="Proteomes" id="UP001168877">
    <property type="component" value="Unassembled WGS sequence"/>
</dbReference>
<evidence type="ECO:0000313" key="4">
    <source>
        <dbReference type="Proteomes" id="UP001168877"/>
    </source>
</evidence>
<comment type="caution">
    <text evidence="3">The sequence shown here is derived from an EMBL/GenBank/DDBJ whole genome shotgun (WGS) entry which is preliminary data.</text>
</comment>
<reference evidence="3" key="1">
    <citation type="journal article" date="2022" name="Plant J.">
        <title>Strategies of tolerance reflected in two North American maple genomes.</title>
        <authorList>
            <person name="McEvoy S.L."/>
            <person name="Sezen U.U."/>
            <person name="Trouern-Trend A."/>
            <person name="McMahon S.M."/>
            <person name="Schaberg P.G."/>
            <person name="Yang J."/>
            <person name="Wegrzyn J.L."/>
            <person name="Swenson N.G."/>
        </authorList>
    </citation>
    <scope>NUCLEOTIDE SEQUENCE</scope>
    <source>
        <strain evidence="3">NS2018</strain>
    </source>
</reference>
<name>A0AA39VCX6_ACESA</name>
<evidence type="ECO:0000259" key="1">
    <source>
        <dbReference type="Pfam" id="PF13976"/>
    </source>
</evidence>
<dbReference type="Pfam" id="PF22936">
    <property type="entry name" value="Pol_BBD"/>
    <property type="match status" value="1"/>
</dbReference>
<dbReference type="InterPro" id="IPR054722">
    <property type="entry name" value="PolX-like_BBD"/>
</dbReference>
<keyword evidence="4" id="KW-1185">Reference proteome</keyword>
<reference evidence="3" key="2">
    <citation type="submission" date="2023-06" db="EMBL/GenBank/DDBJ databases">
        <authorList>
            <person name="Swenson N.G."/>
            <person name="Wegrzyn J.L."/>
            <person name="Mcevoy S.L."/>
        </authorList>
    </citation>
    <scope>NUCLEOTIDE SEQUENCE</scope>
    <source>
        <strain evidence="3">NS2018</strain>
        <tissue evidence="3">Leaf</tissue>
    </source>
</reference>
<accession>A0AA39VCX6</accession>
<gene>
    <name evidence="3" type="ORF">LWI29_028298</name>
</gene>
<proteinExistence type="predicted"/>
<evidence type="ECO:0000313" key="3">
    <source>
        <dbReference type="EMBL" id="KAK0574737.1"/>
    </source>
</evidence>